<reference evidence="2 3" key="1">
    <citation type="submission" date="2020-01" db="EMBL/GenBank/DDBJ databases">
        <title>Complete genome sequence of Chitinophaga sp. H33E-04 isolated from quinoa roots.</title>
        <authorList>
            <person name="Weon H.-Y."/>
            <person name="Lee S.A."/>
        </authorList>
    </citation>
    <scope>NUCLEOTIDE SEQUENCE [LARGE SCALE GENOMIC DNA]</scope>
    <source>
        <strain evidence="2 3">H33E-04</strain>
    </source>
</reference>
<keyword evidence="3" id="KW-1185">Reference proteome</keyword>
<name>A0A6B9ZHM3_9BACT</name>
<organism evidence="2 3">
    <name type="scientific">Chitinophaga agri</name>
    <dbReference type="NCBI Taxonomy" id="2703787"/>
    <lineage>
        <taxon>Bacteria</taxon>
        <taxon>Pseudomonadati</taxon>
        <taxon>Bacteroidota</taxon>
        <taxon>Chitinophagia</taxon>
        <taxon>Chitinophagales</taxon>
        <taxon>Chitinophagaceae</taxon>
        <taxon>Chitinophaga</taxon>
    </lineage>
</organism>
<evidence type="ECO:0000313" key="3">
    <source>
        <dbReference type="Proteomes" id="UP000476411"/>
    </source>
</evidence>
<protein>
    <recommendedName>
        <fullName evidence="4">Transposase</fullName>
    </recommendedName>
</protein>
<gene>
    <name evidence="1" type="ORF">GWR21_17115</name>
    <name evidence="2" type="ORF">GWR21_17135</name>
</gene>
<dbReference type="EMBL" id="CP048113">
    <property type="protein sequence ID" value="QHS61255.1"/>
    <property type="molecule type" value="Genomic_DNA"/>
</dbReference>
<dbReference type="EMBL" id="CP048113">
    <property type="protein sequence ID" value="QHS61259.1"/>
    <property type="molecule type" value="Genomic_DNA"/>
</dbReference>
<evidence type="ECO:0000313" key="2">
    <source>
        <dbReference type="EMBL" id="QHS61259.1"/>
    </source>
</evidence>
<dbReference type="Proteomes" id="UP000476411">
    <property type="component" value="Chromosome"/>
</dbReference>
<evidence type="ECO:0008006" key="4">
    <source>
        <dbReference type="Google" id="ProtNLM"/>
    </source>
</evidence>
<evidence type="ECO:0000313" key="1">
    <source>
        <dbReference type="EMBL" id="QHS61255.1"/>
    </source>
</evidence>
<proteinExistence type="predicted"/>
<dbReference type="RefSeq" id="WP_162332929.1">
    <property type="nucleotide sequence ID" value="NZ_CP048113.1"/>
</dbReference>
<dbReference type="NCBIfam" id="NF047593">
    <property type="entry name" value="IS66_ISAeme5_TnpA"/>
    <property type="match status" value="1"/>
</dbReference>
<sequence length="108" mass="12444">MQKPIVKLNEPSTTKAERMKEIVSNYPCSGKTIKEYCTANKIKVKTFYYWLRKYRNTEAPVLNKPMILPVNIDSMSVSGECQPLFAELLGIKIYQPVPAEYLLTLINR</sequence>
<dbReference type="KEGG" id="chih:GWR21_17115"/>
<accession>A0A6B9ZHM3</accession>
<dbReference type="KEGG" id="chih:GWR21_17135"/>
<dbReference type="AlphaFoldDB" id="A0A6B9ZHM3"/>